<evidence type="ECO:0000256" key="6">
    <source>
        <dbReference type="ARBA" id="ARBA00022968"/>
    </source>
</evidence>
<keyword evidence="8" id="KW-0186">Copper</keyword>
<keyword evidence="9 10" id="KW-0472">Membrane</keyword>
<dbReference type="GO" id="GO:0005886">
    <property type="term" value="C:plasma membrane"/>
    <property type="evidence" value="ECO:0007669"/>
    <property type="project" value="UniProtKB-SubCell"/>
</dbReference>
<dbReference type="AlphaFoldDB" id="A0A5Q2Q8M6"/>
<keyword evidence="6" id="KW-0735">Signal-anchor</keyword>
<name>A0A5Q2Q8M6_9GAMM</name>
<dbReference type="EMBL" id="CP045871">
    <property type="protein sequence ID" value="QGG79174.1"/>
    <property type="molecule type" value="Genomic_DNA"/>
</dbReference>
<evidence type="ECO:0000256" key="2">
    <source>
        <dbReference type="ARBA" id="ARBA00004382"/>
    </source>
</evidence>
<comment type="subcellular location">
    <subcellularLocation>
        <location evidence="2">Cell inner membrane</location>
        <topology evidence="2">Single-pass type II membrane protein</topology>
        <orientation evidence="2">Periplasmic side</orientation>
    </subcellularLocation>
</comment>
<dbReference type="GO" id="GO:0005507">
    <property type="term" value="F:copper ion binding"/>
    <property type="evidence" value="ECO:0007669"/>
    <property type="project" value="InterPro"/>
</dbReference>
<evidence type="ECO:0000256" key="8">
    <source>
        <dbReference type="ARBA" id="ARBA00023008"/>
    </source>
</evidence>
<dbReference type="RefSeq" id="WP_153712678.1">
    <property type="nucleotide sequence ID" value="NZ_CP045871.1"/>
</dbReference>
<dbReference type="Proteomes" id="UP000388235">
    <property type="component" value="Chromosome"/>
</dbReference>
<dbReference type="KEGG" id="llp:GH975_00810"/>
<proteinExistence type="inferred from homology"/>
<keyword evidence="5 10" id="KW-0812">Transmembrane</keyword>
<evidence type="ECO:0000313" key="11">
    <source>
        <dbReference type="EMBL" id="QGG79174.1"/>
    </source>
</evidence>
<reference evidence="11 12" key="1">
    <citation type="submission" date="2019-11" db="EMBL/GenBank/DDBJ databases">
        <authorList>
            <person name="Khan S.A."/>
            <person name="Jeon C.O."/>
            <person name="Chun B.H."/>
        </authorList>
    </citation>
    <scope>NUCLEOTIDE SEQUENCE [LARGE SCALE GENOMIC DNA]</scope>
    <source>
        <strain evidence="11 12">IMCC 1097</strain>
    </source>
</reference>
<dbReference type="InterPro" id="IPR007533">
    <property type="entry name" value="Cyt_c_oxidase_assmbl_CtaG"/>
</dbReference>
<dbReference type="Pfam" id="PF04442">
    <property type="entry name" value="CtaG_Cox11"/>
    <property type="match status" value="1"/>
</dbReference>
<comment type="similarity">
    <text evidence="3">Belongs to the COX11/CtaG family.</text>
</comment>
<dbReference type="Gene3D" id="2.60.370.10">
    <property type="entry name" value="Ctag/Cox11"/>
    <property type="match status" value="1"/>
</dbReference>
<evidence type="ECO:0000256" key="3">
    <source>
        <dbReference type="ARBA" id="ARBA00009620"/>
    </source>
</evidence>
<sequence length="183" mass="19978">MSNEAGIQRTLRRGLLVGALMFGFGFALVPLYDIICEIAGINGKTATSAYTGVTTEIDDSREVRVIFMSVNGGSMPWRFRPETTEMTVTPGRVYETAYLAENMTSRDLVAQAVPSVSPGYAASHMNKIECFCFEQQPLAGGQDTRMPLRFMVDADLPDSVRAITLNYTLFDITDKVAGATAAR</sequence>
<protein>
    <recommendedName>
        <fullName evidence="4">Cytochrome c oxidase assembly protein CtaG</fullName>
    </recommendedName>
</protein>
<dbReference type="NCBIfam" id="NF003465">
    <property type="entry name" value="PRK05089.1"/>
    <property type="match status" value="1"/>
</dbReference>
<dbReference type="PANTHER" id="PTHR21320:SF3">
    <property type="entry name" value="CYTOCHROME C OXIDASE ASSEMBLY PROTEIN COX11, MITOCHONDRIAL-RELATED"/>
    <property type="match status" value="1"/>
</dbReference>
<evidence type="ECO:0000256" key="9">
    <source>
        <dbReference type="ARBA" id="ARBA00023136"/>
    </source>
</evidence>
<evidence type="ECO:0000256" key="5">
    <source>
        <dbReference type="ARBA" id="ARBA00022692"/>
    </source>
</evidence>
<feature type="transmembrane region" description="Helical" evidence="10">
    <location>
        <begin position="12"/>
        <end position="32"/>
    </location>
</feature>
<evidence type="ECO:0000256" key="4">
    <source>
        <dbReference type="ARBA" id="ARBA00015384"/>
    </source>
</evidence>
<keyword evidence="7 10" id="KW-1133">Transmembrane helix</keyword>
<dbReference type="OrthoDB" id="9804841at2"/>
<evidence type="ECO:0000256" key="7">
    <source>
        <dbReference type="ARBA" id="ARBA00022989"/>
    </source>
</evidence>
<dbReference type="SUPFAM" id="SSF110111">
    <property type="entry name" value="Ctag/Cox11"/>
    <property type="match status" value="1"/>
</dbReference>
<organism evidence="11 12">
    <name type="scientific">Litorivicinus lipolyticus</name>
    <dbReference type="NCBI Taxonomy" id="418701"/>
    <lineage>
        <taxon>Bacteria</taxon>
        <taxon>Pseudomonadati</taxon>
        <taxon>Pseudomonadota</taxon>
        <taxon>Gammaproteobacteria</taxon>
        <taxon>Oceanospirillales</taxon>
        <taxon>Litorivicinaceae</taxon>
        <taxon>Litorivicinus</taxon>
    </lineage>
</organism>
<gene>
    <name evidence="11" type="ORF">GH975_00810</name>
</gene>
<dbReference type="PIRSF" id="PIRSF005413">
    <property type="entry name" value="COX11"/>
    <property type="match status" value="1"/>
</dbReference>
<dbReference type="InterPro" id="IPR023471">
    <property type="entry name" value="CtaG/Cox11_dom_sf"/>
</dbReference>
<accession>A0A5Q2Q8M6</accession>
<evidence type="ECO:0000256" key="10">
    <source>
        <dbReference type="SAM" id="Phobius"/>
    </source>
</evidence>
<keyword evidence="12" id="KW-1185">Reference proteome</keyword>
<dbReference type="PANTHER" id="PTHR21320">
    <property type="entry name" value="CYTOCHROME C OXIDASE ASSEMBLY PROTEIN COX11-RELATED"/>
    <property type="match status" value="1"/>
</dbReference>
<evidence type="ECO:0000313" key="12">
    <source>
        <dbReference type="Proteomes" id="UP000388235"/>
    </source>
</evidence>
<comment type="function">
    <text evidence="1">Exerts its effect at some terminal stage of cytochrome c oxidase synthesis, probably by being involved in the insertion of the copper B into subunit I.</text>
</comment>
<evidence type="ECO:0000256" key="1">
    <source>
        <dbReference type="ARBA" id="ARBA00004007"/>
    </source>
</evidence>